<proteinExistence type="predicted"/>
<evidence type="ECO:0000256" key="1">
    <source>
        <dbReference type="SAM" id="Phobius"/>
    </source>
</evidence>
<feature type="transmembrane region" description="Helical" evidence="1">
    <location>
        <begin position="41"/>
        <end position="61"/>
    </location>
</feature>
<feature type="transmembrane region" description="Helical" evidence="1">
    <location>
        <begin position="147"/>
        <end position="167"/>
    </location>
</feature>
<dbReference type="AlphaFoldDB" id="A0A379JS39"/>
<keyword evidence="1" id="KW-1133">Transmembrane helix</keyword>
<feature type="transmembrane region" description="Helical" evidence="1">
    <location>
        <begin position="239"/>
        <end position="257"/>
    </location>
</feature>
<evidence type="ECO:0000313" key="3">
    <source>
        <dbReference type="Proteomes" id="UP000255303"/>
    </source>
</evidence>
<keyword evidence="1" id="KW-0812">Transmembrane</keyword>
<gene>
    <name evidence="2" type="ORF">NCTC10692_01910</name>
</gene>
<feature type="transmembrane region" description="Helical" evidence="1">
    <location>
        <begin position="431"/>
        <end position="452"/>
    </location>
</feature>
<dbReference type="RefSeq" id="WP_139807486.1">
    <property type="nucleotide sequence ID" value="NZ_FNZC01000017.1"/>
</dbReference>
<organism evidence="2 3">
    <name type="scientific">Ectopseudomonas oleovorans</name>
    <name type="common">Pseudomonas oleovorans</name>
    <dbReference type="NCBI Taxonomy" id="301"/>
    <lineage>
        <taxon>Bacteria</taxon>
        <taxon>Pseudomonadati</taxon>
        <taxon>Pseudomonadota</taxon>
        <taxon>Gammaproteobacteria</taxon>
        <taxon>Pseudomonadales</taxon>
        <taxon>Pseudomonadaceae</taxon>
        <taxon>Ectopseudomonas</taxon>
    </lineage>
</organism>
<feature type="transmembrane region" description="Helical" evidence="1">
    <location>
        <begin position="373"/>
        <end position="393"/>
    </location>
</feature>
<name>A0A379JS39_ECTOL</name>
<dbReference type="EMBL" id="UGUV01000002">
    <property type="protein sequence ID" value="SUD51459.1"/>
    <property type="molecule type" value="Genomic_DNA"/>
</dbReference>
<keyword evidence="1" id="KW-0472">Membrane</keyword>
<protein>
    <recommendedName>
        <fullName evidence="4">Oligosaccharide repeat unit polymerase</fullName>
    </recommendedName>
</protein>
<evidence type="ECO:0008006" key="4">
    <source>
        <dbReference type="Google" id="ProtNLM"/>
    </source>
</evidence>
<feature type="transmembrane region" description="Helical" evidence="1">
    <location>
        <begin position="217"/>
        <end position="233"/>
    </location>
</feature>
<sequence length="457" mass="51143">MSQRELCRGESRSSHVAIKFCNSWINPQPQVETQKKMISNASFIILLLSLLIFIAASVVIIIKPRYGLIGIGFCVYWIVFFMAPALFHVKAGIFPFYSMRYSDYLQDSAALAVFLFSIFSLLGFFLAPKRNKNKIQKRAWGVNKRLLGLFVLFSAILQVILIIIYGIDSFIVPRRDFSFDGFGGDSIAVVVVSFARSLSFLTLIIFFCLARNLYGRLIFWATCAALALLFLVINYPLALPRYIFFSYVLATFYIFMPSGKMTKIAVFSGFLLGVTTIFPALSSITRGDGYMSNFDIVEYYSSSGDFDGFQSTINTISYVEKNGISWGGQSLGAAFIFVPRYYWPGKPIATGEMAAEFNGYQFTNISSPLVAEIFVDFGWPGILFISFLVGWGLREIDRSSLQSKAIGDWAGVIFCAAVFSVLIIIMRGALIGIIANVVLFISMSWAFTRFVLKGKRL</sequence>
<feature type="transmembrane region" description="Helical" evidence="1">
    <location>
        <begin position="109"/>
        <end position="127"/>
    </location>
</feature>
<evidence type="ECO:0000313" key="2">
    <source>
        <dbReference type="EMBL" id="SUD51459.1"/>
    </source>
</evidence>
<feature type="transmembrane region" description="Helical" evidence="1">
    <location>
        <begin position="68"/>
        <end position="89"/>
    </location>
</feature>
<reference evidence="2 3" key="1">
    <citation type="submission" date="2018-06" db="EMBL/GenBank/DDBJ databases">
        <authorList>
            <consortium name="Pathogen Informatics"/>
            <person name="Doyle S."/>
        </authorList>
    </citation>
    <scope>NUCLEOTIDE SEQUENCE [LARGE SCALE GENOMIC DNA]</scope>
    <source>
        <strain evidence="2 3">NCTC10692</strain>
    </source>
</reference>
<feature type="transmembrane region" description="Helical" evidence="1">
    <location>
        <begin position="264"/>
        <end position="284"/>
    </location>
</feature>
<feature type="transmembrane region" description="Helical" evidence="1">
    <location>
        <begin position="187"/>
        <end position="210"/>
    </location>
</feature>
<accession>A0A379JS39</accession>
<feature type="transmembrane region" description="Helical" evidence="1">
    <location>
        <begin position="405"/>
        <end position="425"/>
    </location>
</feature>
<dbReference type="Proteomes" id="UP000255303">
    <property type="component" value="Unassembled WGS sequence"/>
</dbReference>